<sequence>MTGLFAVGLVAFEIVHRRADLIAGLLAGTGGVHGVPQHQQGLEGHHGFVIFGVVTGQHQNFLGSHVCLHFGYRRRQNRWRRATHCGDIRCLSGSSRLLRDRELAAANRMAFDAGRLEAGEELGEQGLCTPAVVAAEVADIQVQRDGADFRPGMNRQVRLGQDDRAGHACRLPRRIAKCMEQPADDCQAMALAGVHAIDFQARGIEQSRWGAAAVVQVGDQVQSVHDVILWRST</sequence>
<dbReference type="EMBL" id="VSSQ01029521">
    <property type="protein sequence ID" value="MPM79682.1"/>
    <property type="molecule type" value="Genomic_DNA"/>
</dbReference>
<dbReference type="AlphaFoldDB" id="A0A645CSM0"/>
<name>A0A645CSM0_9ZZZZ</name>
<proteinExistence type="predicted"/>
<protein>
    <submittedName>
        <fullName evidence="1">Uncharacterized protein</fullName>
    </submittedName>
</protein>
<organism evidence="1">
    <name type="scientific">bioreactor metagenome</name>
    <dbReference type="NCBI Taxonomy" id="1076179"/>
    <lineage>
        <taxon>unclassified sequences</taxon>
        <taxon>metagenomes</taxon>
        <taxon>ecological metagenomes</taxon>
    </lineage>
</organism>
<gene>
    <name evidence="1" type="ORF">SDC9_126721</name>
</gene>
<reference evidence="1" key="1">
    <citation type="submission" date="2019-08" db="EMBL/GenBank/DDBJ databases">
        <authorList>
            <person name="Kucharzyk K."/>
            <person name="Murdoch R.W."/>
            <person name="Higgins S."/>
            <person name="Loffler F."/>
        </authorList>
    </citation>
    <scope>NUCLEOTIDE SEQUENCE</scope>
</reference>
<accession>A0A645CSM0</accession>
<evidence type="ECO:0000313" key="1">
    <source>
        <dbReference type="EMBL" id="MPM79682.1"/>
    </source>
</evidence>
<comment type="caution">
    <text evidence="1">The sequence shown here is derived from an EMBL/GenBank/DDBJ whole genome shotgun (WGS) entry which is preliminary data.</text>
</comment>